<name>A0A9P0GZC5_NEZVI</name>
<comment type="subcellular location">
    <subcellularLocation>
        <location evidence="12">Endomembrane system</location>
        <topology evidence="12">Single-pass membrane protein</topology>
    </subcellularLocation>
    <subcellularLocation>
        <location evidence="1">Membrane</location>
        <topology evidence="1">Single-pass type II membrane protein</topology>
    </subcellularLocation>
</comment>
<keyword evidence="6" id="KW-0378">Hydrolase</keyword>
<gene>
    <name evidence="18" type="ORF">NEZAVI_LOCUS3996</name>
</gene>
<keyword evidence="19" id="KW-1185">Reference proteome</keyword>
<evidence type="ECO:0000256" key="3">
    <source>
        <dbReference type="ARBA" id="ARBA00022438"/>
    </source>
</evidence>
<dbReference type="InterPro" id="IPR001375">
    <property type="entry name" value="Peptidase_S9_cat"/>
</dbReference>
<dbReference type="GO" id="GO:0012505">
    <property type="term" value="C:endomembrane system"/>
    <property type="evidence" value="ECO:0007669"/>
    <property type="project" value="UniProtKB-SubCell"/>
</dbReference>
<dbReference type="SUPFAM" id="SSF53474">
    <property type="entry name" value="alpha/beta-Hydrolases"/>
    <property type="match status" value="1"/>
</dbReference>
<keyword evidence="11" id="KW-0325">Glycoprotein</keyword>
<evidence type="ECO:0000256" key="5">
    <source>
        <dbReference type="ARBA" id="ARBA00022692"/>
    </source>
</evidence>
<dbReference type="Gene3D" id="3.40.50.1820">
    <property type="entry name" value="alpha/beta hydrolase"/>
    <property type="match status" value="1"/>
</dbReference>
<dbReference type="Gene3D" id="2.140.10.30">
    <property type="entry name" value="Dipeptidylpeptidase IV, N-terminal domain"/>
    <property type="match status" value="1"/>
</dbReference>
<dbReference type="Proteomes" id="UP001152798">
    <property type="component" value="Chromosome 2"/>
</dbReference>
<evidence type="ECO:0000256" key="14">
    <source>
        <dbReference type="SAM" id="MobiDB-lite"/>
    </source>
</evidence>
<evidence type="ECO:0000256" key="12">
    <source>
        <dbReference type="ARBA" id="ARBA00037847"/>
    </source>
</evidence>
<dbReference type="AlphaFoldDB" id="A0A9P0GZC5"/>
<dbReference type="GO" id="GO:0008239">
    <property type="term" value="F:dipeptidyl-peptidase activity"/>
    <property type="evidence" value="ECO:0007669"/>
    <property type="project" value="TreeGrafter"/>
</dbReference>
<comment type="similarity">
    <text evidence="2">Belongs to the peptidase S9B family. DPPIV subfamily.</text>
</comment>
<sequence length="889" mass="100750">MSLASGNASQDLHDNDCQDSQSRAPLDRHWSRAPATEMKYLRRIVGKTRRGRLRNERIRGDLGVSDLRETVEGRQLGWFGHLCRMDEDRDPKKFFEARPTGSHPRGRPRFNPNQRNWRGILIAVLVILTVLALIVTSVLVLTPPERGPRIRGTRIQAHDVIGHELAGLRHNGSWVSDILVDLLTLDNFQRRLNAVQFSMSPDHKYILLAHNTQKLFRHSFLAQYSIYDIAATDLFPLQIANELEDHPFLLCAEWAPQGHALVIIYDYDIYYRQHPRIGIAVRVSATAVPGVVFNGVPDWLYEEEILSDRKAFWMSADGHMLLYASFNDSLVEEYKFSWYGVGTNSQQLYPQIRSLRYPKAGTTNPQVKLYVSDLADIKNIKTRDLRPPMALDAKDHYFVAVTWVSSTEVAVVWMNRTQNQAMVTLCKTPMWLCQETQRYSDMKGWVDTPGPPIFSPDGNTYLTLSPVRDGNSGFFRHVVSVNIPKKRNIPLTHGPFSVSKILAWANDRVYFLAVPEEATGQMHLYYSSSKEAGVEKICLSCPSRPGPKAELHKTHGAGGADSDQAHKKKKEEEHPDEPLYKECLYHNAIFSPNGEFYILECLGPGIPTVHLYRTPSSRFKPTKLITLQNNTRLYEKVSKLALPQVMTFPVEVTGGHQAQVRLFLPPGLRDTEITKYPLLLQVYGGPGTQLVTEKWRLDWSTYFAASHDMIVAQIDSRGSSGGGYKLLHQVYKRLGTLEVADQLEVTEYLRDYLHFIDGRRVGVWGWSYGGYVASMLLASPNQEVFQCGAAIAPIVSWRLYDSAYTERYMGTPNISDNYAGYEEGELIRRVANLKDKSLYLVHGTADDNVHLQHSLQLARALSAAGVIYQHQVSFSTLKNIFSFSKLCFS</sequence>
<keyword evidence="8" id="KW-0735">Signal-anchor</keyword>
<dbReference type="PANTHER" id="PTHR11731">
    <property type="entry name" value="PROTEASE FAMILY S9B,C DIPEPTIDYL-PEPTIDASE IV-RELATED"/>
    <property type="match status" value="1"/>
</dbReference>
<dbReference type="InterPro" id="IPR002469">
    <property type="entry name" value="Peptidase_S9B_N"/>
</dbReference>
<dbReference type="InterPro" id="IPR050278">
    <property type="entry name" value="Serine_Prot_S9B/DPPIV"/>
</dbReference>
<keyword evidence="9 15" id="KW-1133">Transmembrane helix</keyword>
<dbReference type="OrthoDB" id="16520at2759"/>
<dbReference type="Pfam" id="PF00326">
    <property type="entry name" value="Peptidase_S9"/>
    <property type="match status" value="1"/>
</dbReference>
<evidence type="ECO:0000259" key="17">
    <source>
        <dbReference type="Pfam" id="PF00930"/>
    </source>
</evidence>
<feature type="region of interest" description="Disordered" evidence="14">
    <location>
        <begin position="548"/>
        <end position="576"/>
    </location>
</feature>
<evidence type="ECO:0000256" key="1">
    <source>
        <dbReference type="ARBA" id="ARBA00004606"/>
    </source>
</evidence>
<accession>A0A9P0GZC5</accession>
<keyword evidence="7" id="KW-0720">Serine protease</keyword>
<dbReference type="GO" id="GO:0006508">
    <property type="term" value="P:proteolysis"/>
    <property type="evidence" value="ECO:0007669"/>
    <property type="project" value="UniProtKB-KW"/>
</dbReference>
<protein>
    <recommendedName>
        <fullName evidence="13">Venom dipeptidyl peptidase 4</fullName>
    </recommendedName>
</protein>
<dbReference type="GO" id="GO:0004177">
    <property type="term" value="F:aminopeptidase activity"/>
    <property type="evidence" value="ECO:0007669"/>
    <property type="project" value="UniProtKB-KW"/>
</dbReference>
<evidence type="ECO:0000313" key="18">
    <source>
        <dbReference type="EMBL" id="CAH1393299.1"/>
    </source>
</evidence>
<dbReference type="FunFam" id="3.40.50.1820:FF:000003">
    <property type="entry name" value="Dipeptidyl peptidase 4"/>
    <property type="match status" value="1"/>
</dbReference>
<proteinExistence type="inferred from homology"/>
<reference evidence="18" key="1">
    <citation type="submission" date="2022-01" db="EMBL/GenBank/DDBJ databases">
        <authorList>
            <person name="King R."/>
        </authorList>
    </citation>
    <scope>NUCLEOTIDE SEQUENCE</scope>
</reference>
<dbReference type="PANTHER" id="PTHR11731:SF200">
    <property type="entry name" value="DIPEPTIDYL PEPTIDASE 10, ISOFORM B"/>
    <property type="match status" value="1"/>
</dbReference>
<evidence type="ECO:0000256" key="8">
    <source>
        <dbReference type="ARBA" id="ARBA00022968"/>
    </source>
</evidence>
<dbReference type="GO" id="GO:0005886">
    <property type="term" value="C:plasma membrane"/>
    <property type="evidence" value="ECO:0007669"/>
    <property type="project" value="TreeGrafter"/>
</dbReference>
<organism evidence="18 19">
    <name type="scientific">Nezara viridula</name>
    <name type="common">Southern green stink bug</name>
    <name type="synonym">Cimex viridulus</name>
    <dbReference type="NCBI Taxonomy" id="85310"/>
    <lineage>
        <taxon>Eukaryota</taxon>
        <taxon>Metazoa</taxon>
        <taxon>Ecdysozoa</taxon>
        <taxon>Arthropoda</taxon>
        <taxon>Hexapoda</taxon>
        <taxon>Insecta</taxon>
        <taxon>Pterygota</taxon>
        <taxon>Neoptera</taxon>
        <taxon>Paraneoptera</taxon>
        <taxon>Hemiptera</taxon>
        <taxon>Heteroptera</taxon>
        <taxon>Panheteroptera</taxon>
        <taxon>Pentatomomorpha</taxon>
        <taxon>Pentatomoidea</taxon>
        <taxon>Pentatomidae</taxon>
        <taxon>Pentatominae</taxon>
        <taxon>Nezara</taxon>
    </lineage>
</organism>
<feature type="compositionally biased region" description="Polar residues" evidence="14">
    <location>
        <begin position="1"/>
        <end position="10"/>
    </location>
</feature>
<evidence type="ECO:0000259" key="16">
    <source>
        <dbReference type="Pfam" id="PF00326"/>
    </source>
</evidence>
<evidence type="ECO:0000256" key="11">
    <source>
        <dbReference type="ARBA" id="ARBA00023180"/>
    </source>
</evidence>
<evidence type="ECO:0000313" key="19">
    <source>
        <dbReference type="Proteomes" id="UP001152798"/>
    </source>
</evidence>
<feature type="domain" description="Dipeptidylpeptidase IV N-terminal" evidence="17">
    <location>
        <begin position="200"/>
        <end position="545"/>
    </location>
</feature>
<evidence type="ECO:0000256" key="6">
    <source>
        <dbReference type="ARBA" id="ARBA00022801"/>
    </source>
</evidence>
<keyword evidence="10 15" id="KW-0472">Membrane</keyword>
<evidence type="ECO:0000256" key="7">
    <source>
        <dbReference type="ARBA" id="ARBA00022825"/>
    </source>
</evidence>
<dbReference type="GO" id="GO:0008236">
    <property type="term" value="F:serine-type peptidase activity"/>
    <property type="evidence" value="ECO:0007669"/>
    <property type="project" value="UniProtKB-KW"/>
</dbReference>
<dbReference type="EMBL" id="OV725078">
    <property type="protein sequence ID" value="CAH1393299.1"/>
    <property type="molecule type" value="Genomic_DNA"/>
</dbReference>
<keyword evidence="5 15" id="KW-0812">Transmembrane</keyword>
<dbReference type="InterPro" id="IPR029058">
    <property type="entry name" value="AB_hydrolase_fold"/>
</dbReference>
<evidence type="ECO:0000256" key="10">
    <source>
        <dbReference type="ARBA" id="ARBA00023136"/>
    </source>
</evidence>
<evidence type="ECO:0000256" key="13">
    <source>
        <dbReference type="ARBA" id="ARBA00072929"/>
    </source>
</evidence>
<dbReference type="Pfam" id="PF00930">
    <property type="entry name" value="DPPIV_N"/>
    <property type="match status" value="1"/>
</dbReference>
<keyword evidence="3" id="KW-0031">Aminopeptidase</keyword>
<feature type="region of interest" description="Disordered" evidence="14">
    <location>
        <begin position="1"/>
        <end position="29"/>
    </location>
</feature>
<dbReference type="SUPFAM" id="SSF82171">
    <property type="entry name" value="DPP6 N-terminal domain-like"/>
    <property type="match status" value="1"/>
</dbReference>
<evidence type="ECO:0000256" key="2">
    <source>
        <dbReference type="ARBA" id="ARBA00010036"/>
    </source>
</evidence>
<evidence type="ECO:0000256" key="4">
    <source>
        <dbReference type="ARBA" id="ARBA00022670"/>
    </source>
</evidence>
<feature type="transmembrane region" description="Helical" evidence="15">
    <location>
        <begin position="119"/>
        <end position="141"/>
    </location>
</feature>
<evidence type="ECO:0000256" key="15">
    <source>
        <dbReference type="SAM" id="Phobius"/>
    </source>
</evidence>
<keyword evidence="4" id="KW-0645">Protease</keyword>
<evidence type="ECO:0000256" key="9">
    <source>
        <dbReference type="ARBA" id="ARBA00022989"/>
    </source>
</evidence>
<feature type="domain" description="Peptidase S9 prolyl oligopeptidase catalytic" evidence="16">
    <location>
        <begin position="695"/>
        <end position="871"/>
    </location>
</feature>